<organism evidence="2 3">
    <name type="scientific">Capsulimonas corticalis</name>
    <dbReference type="NCBI Taxonomy" id="2219043"/>
    <lineage>
        <taxon>Bacteria</taxon>
        <taxon>Bacillati</taxon>
        <taxon>Armatimonadota</taxon>
        <taxon>Armatimonadia</taxon>
        <taxon>Capsulimonadales</taxon>
        <taxon>Capsulimonadaceae</taxon>
        <taxon>Capsulimonas</taxon>
    </lineage>
</organism>
<dbReference type="InterPro" id="IPR032708">
    <property type="entry name" value="McjB_C"/>
</dbReference>
<dbReference type="InterPro" id="IPR053521">
    <property type="entry name" value="McjB-like"/>
</dbReference>
<evidence type="ECO:0000259" key="1">
    <source>
        <dbReference type="Pfam" id="PF13471"/>
    </source>
</evidence>
<protein>
    <recommendedName>
        <fullName evidence="1">Microcin J25-processing protein McjB C-terminal domain-containing protein</fullName>
    </recommendedName>
</protein>
<dbReference type="KEGG" id="ccot:CCAX7_27000"/>
<dbReference type="RefSeq" id="WP_165864086.1">
    <property type="nucleotide sequence ID" value="NZ_AP025739.1"/>
</dbReference>
<dbReference type="AlphaFoldDB" id="A0A402CTR9"/>
<feature type="domain" description="Microcin J25-processing protein McjB C-terminal" evidence="1">
    <location>
        <begin position="36"/>
        <end position="143"/>
    </location>
</feature>
<name>A0A402CTR9_9BACT</name>
<proteinExistence type="predicted"/>
<dbReference type="Pfam" id="PF13471">
    <property type="entry name" value="Transglut_core3"/>
    <property type="match status" value="1"/>
</dbReference>
<dbReference type="NCBIfam" id="NF033537">
    <property type="entry name" value="lasso_biosyn_B2"/>
    <property type="match status" value="1"/>
</dbReference>
<keyword evidence="3" id="KW-1185">Reference proteome</keyword>
<dbReference type="EMBL" id="AP025739">
    <property type="protein sequence ID" value="BDI30649.1"/>
    <property type="molecule type" value="Genomic_DNA"/>
</dbReference>
<evidence type="ECO:0000313" key="3">
    <source>
        <dbReference type="Proteomes" id="UP000287394"/>
    </source>
</evidence>
<accession>A0A402CTR9</accession>
<sequence>MTLRTNRLAILRRHGAKWRSLSIRDQGVYLRALALLAVIRIALWTAPFPWVLRWIERRVHPARNASAASNRDCLVCARAVGSMARYVPAATCLTQSLATFVLIKRLGNPASLKIGVAKAENGEFLAHAWVETPDGRCMTSAGPGSFQLLMKVENDVCAT</sequence>
<gene>
    <name evidence="2" type="ORF">CCAX7_27000</name>
</gene>
<dbReference type="Proteomes" id="UP000287394">
    <property type="component" value="Chromosome"/>
</dbReference>
<evidence type="ECO:0000313" key="2">
    <source>
        <dbReference type="EMBL" id="BDI30649.1"/>
    </source>
</evidence>
<reference evidence="2 3" key="1">
    <citation type="journal article" date="2019" name="Int. J. Syst. Evol. Microbiol.">
        <title>Capsulimonas corticalis gen. nov., sp. nov., an aerobic capsulated bacterium, of a novel bacterial order, Capsulimonadales ord. nov., of the class Armatimonadia of the phylum Armatimonadetes.</title>
        <authorList>
            <person name="Li J."/>
            <person name="Kudo C."/>
            <person name="Tonouchi A."/>
        </authorList>
    </citation>
    <scope>NUCLEOTIDE SEQUENCE [LARGE SCALE GENOMIC DNA]</scope>
    <source>
        <strain evidence="2 3">AX-7</strain>
    </source>
</reference>